<keyword evidence="9" id="KW-0464">Manganese</keyword>
<dbReference type="PROSITE" id="PS51746">
    <property type="entry name" value="PPM_2"/>
    <property type="match status" value="1"/>
</dbReference>
<dbReference type="AlphaFoldDB" id="A0A9E7FET3"/>
<dbReference type="PROSITE" id="PS01032">
    <property type="entry name" value="PPM_1"/>
    <property type="match status" value="1"/>
</dbReference>
<evidence type="ECO:0000256" key="2">
    <source>
        <dbReference type="ARBA" id="ARBA00001946"/>
    </source>
</evidence>
<feature type="domain" description="PPM-type phosphatase" evidence="13">
    <location>
        <begin position="90"/>
        <end position="413"/>
    </location>
</feature>
<dbReference type="InterPro" id="IPR001932">
    <property type="entry name" value="PPM-type_phosphatase-like_dom"/>
</dbReference>
<dbReference type="InterPro" id="IPR036457">
    <property type="entry name" value="PPM-type-like_dom_sf"/>
</dbReference>
<reference evidence="14" key="1">
    <citation type="submission" date="2022-05" db="EMBL/GenBank/DDBJ databases">
        <title>The Musa troglodytarum L. genome provides insights into the mechanism of non-climacteric behaviour and enrichment of carotenoids.</title>
        <authorList>
            <person name="Wang J."/>
        </authorList>
    </citation>
    <scope>NUCLEOTIDE SEQUENCE</scope>
    <source>
        <tissue evidence="14">Leaf</tissue>
    </source>
</reference>
<evidence type="ECO:0000256" key="7">
    <source>
        <dbReference type="ARBA" id="ARBA00022842"/>
    </source>
</evidence>
<dbReference type="Gene3D" id="3.60.40.10">
    <property type="entry name" value="PPM-type phosphatase domain"/>
    <property type="match status" value="1"/>
</dbReference>
<keyword evidence="8 12" id="KW-0904">Protein phosphatase</keyword>
<comment type="catalytic activity">
    <reaction evidence="10">
        <text>O-phospho-L-seryl-[protein] + H2O = L-seryl-[protein] + phosphate</text>
        <dbReference type="Rhea" id="RHEA:20629"/>
        <dbReference type="Rhea" id="RHEA-COMP:9863"/>
        <dbReference type="Rhea" id="RHEA-COMP:11604"/>
        <dbReference type="ChEBI" id="CHEBI:15377"/>
        <dbReference type="ChEBI" id="CHEBI:29999"/>
        <dbReference type="ChEBI" id="CHEBI:43474"/>
        <dbReference type="ChEBI" id="CHEBI:83421"/>
        <dbReference type="EC" id="3.1.3.16"/>
    </reaction>
</comment>
<dbReference type="SUPFAM" id="SSF81606">
    <property type="entry name" value="PP2C-like"/>
    <property type="match status" value="1"/>
</dbReference>
<comment type="cofactor">
    <cofactor evidence="1">
        <name>Mn(2+)</name>
        <dbReference type="ChEBI" id="CHEBI:29035"/>
    </cofactor>
</comment>
<keyword evidence="15" id="KW-1185">Reference proteome</keyword>
<organism evidence="14 15">
    <name type="scientific">Musa troglodytarum</name>
    <name type="common">fe'i banana</name>
    <dbReference type="NCBI Taxonomy" id="320322"/>
    <lineage>
        <taxon>Eukaryota</taxon>
        <taxon>Viridiplantae</taxon>
        <taxon>Streptophyta</taxon>
        <taxon>Embryophyta</taxon>
        <taxon>Tracheophyta</taxon>
        <taxon>Spermatophyta</taxon>
        <taxon>Magnoliopsida</taxon>
        <taxon>Liliopsida</taxon>
        <taxon>Zingiberales</taxon>
        <taxon>Musaceae</taxon>
        <taxon>Musa</taxon>
    </lineage>
</organism>
<comment type="similarity">
    <text evidence="3 12">Belongs to the PP2C family.</text>
</comment>
<dbReference type="PANTHER" id="PTHR34208:SF5">
    <property type="entry name" value="OS01G0144000 PROTEIN"/>
    <property type="match status" value="1"/>
</dbReference>
<dbReference type="InterPro" id="IPR044689">
    <property type="entry name" value="CGR2/3"/>
</dbReference>
<proteinExistence type="inferred from homology"/>
<comment type="catalytic activity">
    <reaction evidence="11">
        <text>O-phospho-L-threonyl-[protein] + H2O = L-threonyl-[protein] + phosphate</text>
        <dbReference type="Rhea" id="RHEA:47004"/>
        <dbReference type="Rhea" id="RHEA-COMP:11060"/>
        <dbReference type="Rhea" id="RHEA-COMP:11605"/>
        <dbReference type="ChEBI" id="CHEBI:15377"/>
        <dbReference type="ChEBI" id="CHEBI:30013"/>
        <dbReference type="ChEBI" id="CHEBI:43474"/>
        <dbReference type="ChEBI" id="CHEBI:61977"/>
        <dbReference type="EC" id="3.1.3.16"/>
    </reaction>
</comment>
<comment type="cofactor">
    <cofactor evidence="2">
        <name>Mg(2+)</name>
        <dbReference type="ChEBI" id="CHEBI:18420"/>
    </cofactor>
</comment>
<evidence type="ECO:0000256" key="3">
    <source>
        <dbReference type="ARBA" id="ARBA00006702"/>
    </source>
</evidence>
<keyword evidence="7" id="KW-0460">Magnesium</keyword>
<evidence type="ECO:0000256" key="11">
    <source>
        <dbReference type="ARBA" id="ARBA00048336"/>
    </source>
</evidence>
<dbReference type="Proteomes" id="UP001055439">
    <property type="component" value="Chromosome 3"/>
</dbReference>
<evidence type="ECO:0000256" key="4">
    <source>
        <dbReference type="ARBA" id="ARBA00013081"/>
    </source>
</evidence>
<evidence type="ECO:0000256" key="1">
    <source>
        <dbReference type="ARBA" id="ARBA00001936"/>
    </source>
</evidence>
<keyword evidence="5" id="KW-0479">Metal-binding</keyword>
<evidence type="ECO:0000256" key="6">
    <source>
        <dbReference type="ARBA" id="ARBA00022801"/>
    </source>
</evidence>
<evidence type="ECO:0000256" key="10">
    <source>
        <dbReference type="ARBA" id="ARBA00047761"/>
    </source>
</evidence>
<evidence type="ECO:0000313" key="14">
    <source>
        <dbReference type="EMBL" id="URD92613.1"/>
    </source>
</evidence>
<dbReference type="GO" id="GO:0046872">
    <property type="term" value="F:metal ion binding"/>
    <property type="evidence" value="ECO:0007669"/>
    <property type="project" value="UniProtKB-KW"/>
</dbReference>
<dbReference type="EMBL" id="CP097505">
    <property type="protein sequence ID" value="URD92613.1"/>
    <property type="molecule type" value="Genomic_DNA"/>
</dbReference>
<dbReference type="Gene3D" id="3.40.50.150">
    <property type="entry name" value="Vaccinia Virus protein VP39"/>
    <property type="match status" value="1"/>
</dbReference>
<dbReference type="SUPFAM" id="SSF53335">
    <property type="entry name" value="S-adenosyl-L-methionine-dependent methyltransferases"/>
    <property type="match status" value="1"/>
</dbReference>
<gene>
    <name evidence="14" type="ORF">MUK42_01826</name>
</gene>
<evidence type="ECO:0000259" key="13">
    <source>
        <dbReference type="PROSITE" id="PS51746"/>
    </source>
</evidence>
<keyword evidence="6 12" id="KW-0378">Hydrolase</keyword>
<dbReference type="Pfam" id="PF00481">
    <property type="entry name" value="PP2C"/>
    <property type="match status" value="1"/>
</dbReference>
<dbReference type="GO" id="GO:0004722">
    <property type="term" value="F:protein serine/threonine phosphatase activity"/>
    <property type="evidence" value="ECO:0007669"/>
    <property type="project" value="UniProtKB-EC"/>
</dbReference>
<protein>
    <recommendedName>
        <fullName evidence="4">protein-serine/threonine phosphatase</fullName>
        <ecNumber evidence="4">3.1.3.16</ecNumber>
    </recommendedName>
</protein>
<dbReference type="InterPro" id="IPR000222">
    <property type="entry name" value="PP2C_BS"/>
</dbReference>
<dbReference type="OrthoDB" id="10264738at2759"/>
<evidence type="ECO:0000256" key="8">
    <source>
        <dbReference type="ARBA" id="ARBA00022912"/>
    </source>
</evidence>
<evidence type="ECO:0000313" key="15">
    <source>
        <dbReference type="Proteomes" id="UP001055439"/>
    </source>
</evidence>
<dbReference type="GO" id="GO:0045488">
    <property type="term" value="P:pectin metabolic process"/>
    <property type="evidence" value="ECO:0007669"/>
    <property type="project" value="InterPro"/>
</dbReference>
<dbReference type="SMART" id="SM00332">
    <property type="entry name" value="PP2Cc"/>
    <property type="match status" value="1"/>
</dbReference>
<accession>A0A9E7FET3</accession>
<dbReference type="EC" id="3.1.3.16" evidence="4"/>
<dbReference type="CDD" id="cd00143">
    <property type="entry name" value="PP2Cc"/>
    <property type="match status" value="1"/>
</dbReference>
<dbReference type="InterPro" id="IPR029063">
    <property type="entry name" value="SAM-dependent_MTases_sf"/>
</dbReference>
<evidence type="ECO:0000256" key="9">
    <source>
        <dbReference type="ARBA" id="ARBA00023211"/>
    </source>
</evidence>
<name>A0A9E7FET3_9LILI</name>
<dbReference type="PANTHER" id="PTHR34208">
    <property type="entry name" value="S-ADENOSYL-L-METHIONINE-DEPENDENT METHYLTRANSFERASE-RELATED"/>
    <property type="match status" value="1"/>
</dbReference>
<dbReference type="GO" id="GO:0008168">
    <property type="term" value="F:methyltransferase activity"/>
    <property type="evidence" value="ECO:0007669"/>
    <property type="project" value="InterPro"/>
</dbReference>
<evidence type="ECO:0000256" key="5">
    <source>
        <dbReference type="ARBA" id="ARBA00022723"/>
    </source>
</evidence>
<evidence type="ECO:0000256" key="12">
    <source>
        <dbReference type="RuleBase" id="RU003465"/>
    </source>
</evidence>
<sequence>MAEICCDVVTEAELLAAACSPSPRLGRRRRMTRRFKIVAGAEALDLTKEMDGKRRCARSSPGVEVAEEPRLEVAPQRASDPELTHLWPPKYGMMAVCGRRREMEDAVSIRPNFVRRACGAAARNHSFFGVYDGHGCSHVAALCRDRMHELVAEEMSRLGSDPLPPEAWTRLMERSFSLMDSEAAAAAQPCNDRLIPCCRCELQTPRCDNVGSAVVVGVVGPTHIVVANCGDSRAILCRGGVPVPLSFDHKPDRPDELSRIEAAGGRVIYWEGARVLGVLAMSRAIGKQPSTILPSLATVHRTASSVNRTINCFCLVATGDSYLKPYVTSEPEVTVTERSEEDECLILGSDGLWDVVTNDMACHVARMCLRASAPARVPGERRDGACSDAATLLTKLALARGSADNVSVGLRSYWNRRTEGMAARRAIYPSRRATDSGSIPLIASLHQKSRSSPLLSAGLVLLGVLCLIFYLFRGSGGFGGNKEAISSSLGASCTSDVLQAIPILKKAYKDSMRKVLFVGPDSCAVVSMLLREEDTEAWGVEPYDLEDTDSNCKSLVQKGFVRLADIKFPLPYRPKSFSLVIVSDSLDYLSSKYLNKTLPDLARVSADGLVIFAGYPGQQRAKVSELSKFGRPAKFRSLSWWRRYFIQTGFEENETAIKKFEQASTRGSYQPSCQVFHVSS</sequence>